<dbReference type="GO" id="GO:0000156">
    <property type="term" value="F:phosphorelay response regulator activity"/>
    <property type="evidence" value="ECO:0007669"/>
    <property type="project" value="TreeGrafter"/>
</dbReference>
<evidence type="ECO:0000259" key="8">
    <source>
        <dbReference type="PROSITE" id="PS50109"/>
    </source>
</evidence>
<keyword evidence="7" id="KW-0902">Two-component regulatory system</keyword>
<dbReference type="EC" id="2.7.13.3" evidence="2"/>
<dbReference type="EMBL" id="FPCH01000001">
    <property type="protein sequence ID" value="SFV25795.1"/>
    <property type="molecule type" value="Genomic_DNA"/>
</dbReference>
<dbReference type="GO" id="GO:0005524">
    <property type="term" value="F:ATP binding"/>
    <property type="evidence" value="ECO:0007669"/>
    <property type="project" value="UniProtKB-KW"/>
</dbReference>
<name>A0A1I7MTS3_9HYPH</name>
<dbReference type="RefSeq" id="WP_092862826.1">
    <property type="nucleotide sequence ID" value="NZ_FPCH01000001.1"/>
</dbReference>
<evidence type="ECO:0000313" key="10">
    <source>
        <dbReference type="Proteomes" id="UP000199423"/>
    </source>
</evidence>
<dbReference type="Gene3D" id="3.30.565.10">
    <property type="entry name" value="Histidine kinase-like ATPase, C-terminal domain"/>
    <property type="match status" value="1"/>
</dbReference>
<evidence type="ECO:0000256" key="6">
    <source>
        <dbReference type="ARBA" id="ARBA00022840"/>
    </source>
</evidence>
<dbReference type="InterPro" id="IPR005467">
    <property type="entry name" value="His_kinase_dom"/>
</dbReference>
<dbReference type="InterPro" id="IPR003594">
    <property type="entry name" value="HATPase_dom"/>
</dbReference>
<protein>
    <recommendedName>
        <fullName evidence="2">histidine kinase</fullName>
        <ecNumber evidence="2">2.7.13.3</ecNumber>
    </recommendedName>
</protein>
<evidence type="ECO:0000313" key="9">
    <source>
        <dbReference type="EMBL" id="SFV25795.1"/>
    </source>
</evidence>
<reference evidence="10" key="1">
    <citation type="submission" date="2016-10" db="EMBL/GenBank/DDBJ databases">
        <authorList>
            <person name="Varghese N."/>
            <person name="Submissions S."/>
        </authorList>
    </citation>
    <scope>NUCLEOTIDE SEQUENCE [LARGE SCALE GENOMIC DNA]</scope>
    <source>
        <strain evidence="10">DSM 1565</strain>
    </source>
</reference>
<dbReference type="SMART" id="SM00387">
    <property type="entry name" value="HATPase_c"/>
    <property type="match status" value="1"/>
</dbReference>
<evidence type="ECO:0000256" key="3">
    <source>
        <dbReference type="ARBA" id="ARBA00022679"/>
    </source>
</evidence>
<dbReference type="InterPro" id="IPR050351">
    <property type="entry name" value="BphY/WalK/GraS-like"/>
</dbReference>
<dbReference type="STRING" id="51670.SAMN04488557_0137"/>
<dbReference type="AlphaFoldDB" id="A0A1I7MTS3"/>
<dbReference type="Proteomes" id="UP000199423">
    <property type="component" value="Unassembled WGS sequence"/>
</dbReference>
<keyword evidence="3" id="KW-0808">Transferase</keyword>
<evidence type="ECO:0000256" key="2">
    <source>
        <dbReference type="ARBA" id="ARBA00012438"/>
    </source>
</evidence>
<dbReference type="InterPro" id="IPR004358">
    <property type="entry name" value="Sig_transdc_His_kin-like_C"/>
</dbReference>
<dbReference type="PRINTS" id="PR00344">
    <property type="entry name" value="BCTRLSENSOR"/>
</dbReference>
<keyword evidence="10" id="KW-1185">Reference proteome</keyword>
<organism evidence="9 10">
    <name type="scientific">Hyphomicrobium facile</name>
    <dbReference type="NCBI Taxonomy" id="51670"/>
    <lineage>
        <taxon>Bacteria</taxon>
        <taxon>Pseudomonadati</taxon>
        <taxon>Pseudomonadota</taxon>
        <taxon>Alphaproteobacteria</taxon>
        <taxon>Hyphomicrobiales</taxon>
        <taxon>Hyphomicrobiaceae</taxon>
        <taxon>Hyphomicrobium</taxon>
    </lineage>
</organism>
<keyword evidence="6" id="KW-0067">ATP-binding</keyword>
<proteinExistence type="predicted"/>
<dbReference type="GO" id="GO:0007234">
    <property type="term" value="P:osmosensory signaling via phosphorelay pathway"/>
    <property type="evidence" value="ECO:0007669"/>
    <property type="project" value="TreeGrafter"/>
</dbReference>
<dbReference type="OrthoDB" id="7568856at2"/>
<dbReference type="PANTHER" id="PTHR42878">
    <property type="entry name" value="TWO-COMPONENT HISTIDINE KINASE"/>
    <property type="match status" value="1"/>
</dbReference>
<dbReference type="PROSITE" id="PS50109">
    <property type="entry name" value="HIS_KIN"/>
    <property type="match status" value="1"/>
</dbReference>
<dbReference type="GO" id="GO:0004673">
    <property type="term" value="F:protein histidine kinase activity"/>
    <property type="evidence" value="ECO:0007669"/>
    <property type="project" value="UniProtKB-EC"/>
</dbReference>
<comment type="catalytic activity">
    <reaction evidence="1">
        <text>ATP + protein L-histidine = ADP + protein N-phospho-L-histidine.</text>
        <dbReference type="EC" id="2.7.13.3"/>
    </reaction>
</comment>
<evidence type="ECO:0000256" key="1">
    <source>
        <dbReference type="ARBA" id="ARBA00000085"/>
    </source>
</evidence>
<feature type="domain" description="Histidine kinase" evidence="8">
    <location>
        <begin position="42"/>
        <end position="254"/>
    </location>
</feature>
<dbReference type="Gene3D" id="1.10.287.130">
    <property type="match status" value="1"/>
</dbReference>
<evidence type="ECO:0000256" key="4">
    <source>
        <dbReference type="ARBA" id="ARBA00022741"/>
    </source>
</evidence>
<dbReference type="InterPro" id="IPR036890">
    <property type="entry name" value="HATPase_C_sf"/>
</dbReference>
<evidence type="ECO:0000256" key="7">
    <source>
        <dbReference type="ARBA" id="ARBA00023012"/>
    </source>
</evidence>
<gene>
    <name evidence="9" type="ORF">SAMN04488557_0137</name>
</gene>
<sequence length="260" mass="28391">MSGYPPIASLTRCDGPQFEIRPQLGEAERLSRFKAAAIMGMGLAHQMSQPLSALATYVHAARRLLQITPVDHVSLAETMEKAEIELKRTRDVLQHLRLLVSGERAERLPVNLVEITDWVVRLLQHDAAARAVRIEIEPGSLPALMADAIQIKQVLLILINNAIDAAAETSDGMVSVRCCHDSSKIEIEVSDNGKGISSEIAEHVFEPFQTTKPHGMGLGLPLSKQIIEAHGGLIWWERAVPRGTNFHLCLPVDGCGSHAA</sequence>
<dbReference type="CDD" id="cd00075">
    <property type="entry name" value="HATPase"/>
    <property type="match status" value="1"/>
</dbReference>
<dbReference type="SUPFAM" id="SSF55874">
    <property type="entry name" value="ATPase domain of HSP90 chaperone/DNA topoisomerase II/histidine kinase"/>
    <property type="match status" value="1"/>
</dbReference>
<dbReference type="PANTHER" id="PTHR42878:SF7">
    <property type="entry name" value="SENSOR HISTIDINE KINASE GLRK"/>
    <property type="match status" value="1"/>
</dbReference>
<accession>A0A1I7MTS3</accession>
<dbReference type="GO" id="GO:0030295">
    <property type="term" value="F:protein kinase activator activity"/>
    <property type="evidence" value="ECO:0007669"/>
    <property type="project" value="TreeGrafter"/>
</dbReference>
<keyword evidence="5 9" id="KW-0418">Kinase</keyword>
<keyword evidence="4" id="KW-0547">Nucleotide-binding</keyword>
<evidence type="ECO:0000256" key="5">
    <source>
        <dbReference type="ARBA" id="ARBA00022777"/>
    </source>
</evidence>
<dbReference type="Pfam" id="PF02518">
    <property type="entry name" value="HATPase_c"/>
    <property type="match status" value="1"/>
</dbReference>